<evidence type="ECO:0000313" key="1">
    <source>
        <dbReference type="EMBL" id="NNA98809.1"/>
    </source>
</evidence>
<proteinExistence type="predicted"/>
<comment type="caution">
    <text evidence="1">The sequence shown here is derived from an EMBL/GenBank/DDBJ whole genome shotgun (WGS) entry which is preliminary data.</text>
</comment>
<dbReference type="AlphaFoldDB" id="A0A7Y1QPB3"/>
<protein>
    <submittedName>
        <fullName evidence="1">Uncharacterized protein</fullName>
    </submittedName>
</protein>
<gene>
    <name evidence="1" type="ORF">HBO33_27000</name>
</gene>
<name>A0A7Y1QPB3_9PSED</name>
<evidence type="ECO:0000313" key="2">
    <source>
        <dbReference type="Proteomes" id="UP000542111"/>
    </source>
</evidence>
<accession>A0A7Y1QPB3</accession>
<dbReference type="EMBL" id="JAAQYP010000069">
    <property type="protein sequence ID" value="NNA98809.1"/>
    <property type="molecule type" value="Genomic_DNA"/>
</dbReference>
<dbReference type="Proteomes" id="UP000542111">
    <property type="component" value="Unassembled WGS sequence"/>
</dbReference>
<organism evidence="1 2">
    <name type="scientific">Pseudomonas gessardii</name>
    <dbReference type="NCBI Taxonomy" id="78544"/>
    <lineage>
        <taxon>Bacteria</taxon>
        <taxon>Pseudomonadati</taxon>
        <taxon>Pseudomonadota</taxon>
        <taxon>Gammaproteobacteria</taxon>
        <taxon>Pseudomonadales</taxon>
        <taxon>Pseudomonadaceae</taxon>
        <taxon>Pseudomonas</taxon>
    </lineage>
</organism>
<reference evidence="1 2" key="1">
    <citation type="journal article" date="2020" name="Front. Microbiol.">
        <title>Genetic Organization of the aprX-lipA2 Operon Affects the Proteolytic Potential of Pseudomonas Species in Milk.</title>
        <authorList>
            <person name="Maier C."/>
            <person name="Huptas C."/>
            <person name="von Neubeck M."/>
            <person name="Scherer S."/>
            <person name="Wenning M."/>
            <person name="Lucking G."/>
        </authorList>
    </citation>
    <scope>NUCLEOTIDE SEQUENCE [LARGE SCALE GENOMIC DNA]</scope>
    <source>
        <strain evidence="1 2">G4779</strain>
    </source>
</reference>
<sequence>MSEQVSCLLVELLTEQKKQTSLLEQIASQQILMIEVLADEQGDQDPDAMPMTYIDGSKVT</sequence>
<dbReference type="RefSeq" id="WP_105225935.1">
    <property type="nucleotide sequence ID" value="NZ_JAAQYP010000069.1"/>
</dbReference>